<dbReference type="Gene3D" id="3.40.50.1820">
    <property type="entry name" value="alpha/beta hydrolase"/>
    <property type="match status" value="1"/>
</dbReference>
<keyword evidence="2" id="KW-0378">Hydrolase</keyword>
<organism evidence="2 3">
    <name type="scientific">Allopontixanthobacter sediminis</name>
    <dbReference type="NCBI Taxonomy" id="1689985"/>
    <lineage>
        <taxon>Bacteria</taxon>
        <taxon>Pseudomonadati</taxon>
        <taxon>Pseudomonadota</taxon>
        <taxon>Alphaproteobacteria</taxon>
        <taxon>Sphingomonadales</taxon>
        <taxon>Erythrobacteraceae</taxon>
        <taxon>Allopontixanthobacter</taxon>
    </lineage>
</organism>
<dbReference type="OrthoDB" id="9799612at2"/>
<feature type="domain" description="AB hydrolase-1" evidence="1">
    <location>
        <begin position="46"/>
        <end position="277"/>
    </location>
</feature>
<dbReference type="Proteomes" id="UP000431922">
    <property type="component" value="Unassembled WGS sequence"/>
</dbReference>
<reference evidence="2 3" key="1">
    <citation type="submission" date="2019-12" db="EMBL/GenBank/DDBJ databases">
        <title>Genomic-based taxomic classification of the family Erythrobacteraceae.</title>
        <authorList>
            <person name="Xu L."/>
        </authorList>
    </citation>
    <scope>NUCLEOTIDE SEQUENCE [LARGE SCALE GENOMIC DNA]</scope>
    <source>
        <strain evidence="2 3">KCTC 42453</strain>
    </source>
</reference>
<dbReference type="SUPFAM" id="SSF53474">
    <property type="entry name" value="alpha/beta-Hydrolases"/>
    <property type="match status" value="1"/>
</dbReference>
<dbReference type="InterPro" id="IPR050266">
    <property type="entry name" value="AB_hydrolase_sf"/>
</dbReference>
<evidence type="ECO:0000313" key="3">
    <source>
        <dbReference type="Proteomes" id="UP000431922"/>
    </source>
</evidence>
<dbReference type="PANTHER" id="PTHR43798:SF33">
    <property type="entry name" value="HYDROLASE, PUTATIVE (AFU_ORTHOLOGUE AFUA_2G14860)-RELATED"/>
    <property type="match status" value="1"/>
</dbReference>
<name>A0A845B2U7_9SPHN</name>
<gene>
    <name evidence="2" type="ORF">GRI65_09345</name>
</gene>
<dbReference type="PRINTS" id="PR00111">
    <property type="entry name" value="ABHYDROLASE"/>
</dbReference>
<dbReference type="Pfam" id="PF00561">
    <property type="entry name" value="Abhydrolase_1"/>
    <property type="match status" value="1"/>
</dbReference>
<sequence>MDTGRHRGGDPGQQWIATSTKALVSREESPVVPSIETHTEGAGRKLLLVHGLGGSWKSWSPVLPFVAAQREVIMIDLPGHGASPVRADSGTFAGLADSLEAYIRENNLESADVAGFSLGGRLVLEMARRGCAGNIVALDPGGFWQGWERTYFRWTLGASVRLLRLLKGQLGALSRSPVTRTALLAQLSARPWALSGEMVERELRSFAETPTVPALIKDLARGPAQQGPGSPASGNVTIAWGRKDRLCPPRQAARAQAAFPDAAFHWFEESGHYSIWDCPQEAAELVLRSTGSEQR</sequence>
<proteinExistence type="predicted"/>
<protein>
    <submittedName>
        <fullName evidence="2">Alpha/beta fold hydrolase</fullName>
    </submittedName>
</protein>
<dbReference type="InterPro" id="IPR000073">
    <property type="entry name" value="AB_hydrolase_1"/>
</dbReference>
<evidence type="ECO:0000313" key="2">
    <source>
        <dbReference type="EMBL" id="MXP44658.1"/>
    </source>
</evidence>
<dbReference type="GO" id="GO:0016787">
    <property type="term" value="F:hydrolase activity"/>
    <property type="evidence" value="ECO:0007669"/>
    <property type="project" value="UniProtKB-KW"/>
</dbReference>
<accession>A0A845B2U7</accession>
<dbReference type="AlphaFoldDB" id="A0A845B2U7"/>
<comment type="caution">
    <text evidence="2">The sequence shown here is derived from an EMBL/GenBank/DDBJ whole genome shotgun (WGS) entry which is preliminary data.</text>
</comment>
<dbReference type="GO" id="GO:0016020">
    <property type="term" value="C:membrane"/>
    <property type="evidence" value="ECO:0007669"/>
    <property type="project" value="TreeGrafter"/>
</dbReference>
<keyword evidence="3" id="KW-1185">Reference proteome</keyword>
<dbReference type="InterPro" id="IPR029058">
    <property type="entry name" value="AB_hydrolase_fold"/>
</dbReference>
<dbReference type="PANTHER" id="PTHR43798">
    <property type="entry name" value="MONOACYLGLYCEROL LIPASE"/>
    <property type="match status" value="1"/>
</dbReference>
<dbReference type="EMBL" id="WTYL01000002">
    <property type="protein sequence ID" value="MXP44658.1"/>
    <property type="molecule type" value="Genomic_DNA"/>
</dbReference>
<evidence type="ECO:0000259" key="1">
    <source>
        <dbReference type="Pfam" id="PF00561"/>
    </source>
</evidence>